<evidence type="ECO:0000256" key="8">
    <source>
        <dbReference type="ARBA" id="ARBA00023014"/>
    </source>
</evidence>
<proteinExistence type="inferred from homology"/>
<keyword evidence="3 9" id="KW-0813">Transport</keyword>
<comment type="function">
    <text evidence="9">Ferredoxins are iron-sulfur proteins that transfer electrons in a wide variety of metabolic reactions.</text>
</comment>
<organism evidence="12 13">
    <name type="scientific">Dendrobium catenatum</name>
    <dbReference type="NCBI Taxonomy" id="906689"/>
    <lineage>
        <taxon>Eukaryota</taxon>
        <taxon>Viridiplantae</taxon>
        <taxon>Streptophyta</taxon>
        <taxon>Embryophyta</taxon>
        <taxon>Tracheophyta</taxon>
        <taxon>Spermatophyta</taxon>
        <taxon>Magnoliopsida</taxon>
        <taxon>Liliopsida</taxon>
        <taxon>Asparagales</taxon>
        <taxon>Orchidaceae</taxon>
        <taxon>Epidendroideae</taxon>
        <taxon>Malaxideae</taxon>
        <taxon>Dendrobiinae</taxon>
        <taxon>Dendrobium</taxon>
    </lineage>
</organism>
<dbReference type="PROSITE" id="PS00197">
    <property type="entry name" value="2FE2S_FER_1"/>
    <property type="match status" value="1"/>
</dbReference>
<evidence type="ECO:0000256" key="2">
    <source>
        <dbReference type="ARBA" id="ARBA00007874"/>
    </source>
</evidence>
<evidence type="ECO:0000256" key="6">
    <source>
        <dbReference type="ARBA" id="ARBA00022982"/>
    </source>
</evidence>
<dbReference type="GO" id="GO:0051537">
    <property type="term" value="F:2 iron, 2 sulfur cluster binding"/>
    <property type="evidence" value="ECO:0007669"/>
    <property type="project" value="UniProtKB-KW"/>
</dbReference>
<comment type="similarity">
    <text evidence="2 9">Belongs to the 2Fe2S plant-type ferredoxin family.</text>
</comment>
<dbReference type="GO" id="GO:0009055">
    <property type="term" value="F:electron transfer activity"/>
    <property type="evidence" value="ECO:0007669"/>
    <property type="project" value="InterPro"/>
</dbReference>
<dbReference type="GO" id="GO:0022900">
    <property type="term" value="P:electron transport chain"/>
    <property type="evidence" value="ECO:0007669"/>
    <property type="project" value="InterPro"/>
</dbReference>
<keyword evidence="9" id="KW-0934">Plastid</keyword>
<evidence type="ECO:0000256" key="9">
    <source>
        <dbReference type="RuleBase" id="RU364001"/>
    </source>
</evidence>
<dbReference type="InterPro" id="IPR036010">
    <property type="entry name" value="2Fe-2S_ferredoxin-like_sf"/>
</dbReference>
<dbReference type="STRING" id="906689.A0A2I0VS29"/>
<dbReference type="AlphaFoldDB" id="A0A2I0VS29"/>
<evidence type="ECO:0000256" key="3">
    <source>
        <dbReference type="ARBA" id="ARBA00022448"/>
    </source>
</evidence>
<name>A0A2I0VS29_9ASPA</name>
<accession>A0A2I0VS29</accession>
<reference evidence="12 13" key="1">
    <citation type="journal article" date="2016" name="Sci. Rep.">
        <title>The Dendrobium catenatum Lindl. genome sequence provides insights into polysaccharide synthase, floral development and adaptive evolution.</title>
        <authorList>
            <person name="Zhang G.Q."/>
            <person name="Xu Q."/>
            <person name="Bian C."/>
            <person name="Tsai W.C."/>
            <person name="Yeh C.M."/>
            <person name="Liu K.W."/>
            <person name="Yoshida K."/>
            <person name="Zhang L.S."/>
            <person name="Chang S.B."/>
            <person name="Chen F."/>
            <person name="Shi Y."/>
            <person name="Su Y.Y."/>
            <person name="Zhang Y.Q."/>
            <person name="Chen L.J."/>
            <person name="Yin Y."/>
            <person name="Lin M."/>
            <person name="Huang H."/>
            <person name="Deng H."/>
            <person name="Wang Z.W."/>
            <person name="Zhu S.L."/>
            <person name="Zhao X."/>
            <person name="Deng C."/>
            <person name="Niu S.C."/>
            <person name="Huang J."/>
            <person name="Wang M."/>
            <person name="Liu G.H."/>
            <person name="Yang H.J."/>
            <person name="Xiao X.J."/>
            <person name="Hsiao Y.Y."/>
            <person name="Wu W.L."/>
            <person name="Chen Y.Y."/>
            <person name="Mitsuda N."/>
            <person name="Ohme-Takagi M."/>
            <person name="Luo Y.B."/>
            <person name="Van de Peer Y."/>
            <person name="Liu Z.J."/>
        </authorList>
    </citation>
    <scope>NUCLEOTIDE SEQUENCE [LARGE SCALE GENOMIC DNA]</scope>
    <source>
        <tissue evidence="12">The whole plant</tissue>
    </source>
</reference>
<dbReference type="Gene3D" id="3.10.20.30">
    <property type="match status" value="1"/>
</dbReference>
<evidence type="ECO:0000256" key="7">
    <source>
        <dbReference type="ARBA" id="ARBA00023004"/>
    </source>
</evidence>
<gene>
    <name evidence="12" type="primary">PETF</name>
    <name evidence="12" type="ORF">MA16_Dca009592</name>
</gene>
<dbReference type="EMBL" id="KZ503291">
    <property type="protein sequence ID" value="PKU66218.1"/>
    <property type="molecule type" value="Genomic_DNA"/>
</dbReference>
<evidence type="ECO:0000259" key="11">
    <source>
        <dbReference type="PROSITE" id="PS51085"/>
    </source>
</evidence>
<comment type="subcellular location">
    <subcellularLocation>
        <location evidence="1 9">Plastid</location>
        <location evidence="1 9">Chloroplast</location>
    </subcellularLocation>
</comment>
<keyword evidence="13" id="KW-1185">Reference proteome</keyword>
<dbReference type="PANTHER" id="PTHR43112">
    <property type="entry name" value="FERREDOXIN"/>
    <property type="match status" value="1"/>
</dbReference>
<evidence type="ECO:0000256" key="4">
    <source>
        <dbReference type="ARBA" id="ARBA00022714"/>
    </source>
</evidence>
<feature type="compositionally biased region" description="Polar residues" evidence="10">
    <location>
        <begin position="14"/>
        <end position="24"/>
    </location>
</feature>
<dbReference type="GO" id="GO:0046872">
    <property type="term" value="F:metal ion binding"/>
    <property type="evidence" value="ECO:0007669"/>
    <property type="project" value="UniProtKB-KW"/>
</dbReference>
<keyword evidence="6 9" id="KW-0249">Electron transport</keyword>
<dbReference type="GO" id="GO:0009570">
    <property type="term" value="C:chloroplast stroma"/>
    <property type="evidence" value="ECO:0007669"/>
    <property type="project" value="TreeGrafter"/>
</dbReference>
<dbReference type="Proteomes" id="UP000233837">
    <property type="component" value="Unassembled WGS sequence"/>
</dbReference>
<dbReference type="NCBIfam" id="TIGR02008">
    <property type="entry name" value="fdx_plant"/>
    <property type="match status" value="1"/>
</dbReference>
<evidence type="ECO:0000256" key="10">
    <source>
        <dbReference type="SAM" id="MobiDB-lite"/>
    </source>
</evidence>
<dbReference type="Pfam" id="PF00111">
    <property type="entry name" value="Fer2"/>
    <property type="match status" value="1"/>
</dbReference>
<evidence type="ECO:0000256" key="1">
    <source>
        <dbReference type="ARBA" id="ARBA00004229"/>
    </source>
</evidence>
<keyword evidence="5 9" id="KW-0479">Metal-binding</keyword>
<keyword evidence="7 9" id="KW-0408">Iron</keyword>
<comment type="cofactor">
    <cofactor evidence="9">
        <name>[2Fe-2S] cluster</name>
        <dbReference type="ChEBI" id="CHEBI:190135"/>
    </cofactor>
    <text evidence="9">Binds 1 [2Fe-2S] cluster.</text>
</comment>
<evidence type="ECO:0000256" key="5">
    <source>
        <dbReference type="ARBA" id="ARBA00022723"/>
    </source>
</evidence>
<dbReference type="InterPro" id="IPR010241">
    <property type="entry name" value="Fd_pln"/>
</dbReference>
<protein>
    <recommendedName>
        <fullName evidence="9">Ferredoxin</fullName>
    </recommendedName>
</protein>
<dbReference type="PANTHER" id="PTHR43112:SF3">
    <property type="entry name" value="FERREDOXIN-2, CHLOROPLASTIC"/>
    <property type="match status" value="1"/>
</dbReference>
<keyword evidence="8 9" id="KW-0411">Iron-sulfur</keyword>
<evidence type="ECO:0000313" key="13">
    <source>
        <dbReference type="Proteomes" id="UP000233837"/>
    </source>
</evidence>
<dbReference type="OrthoDB" id="1885901at2759"/>
<dbReference type="SUPFAM" id="SSF54292">
    <property type="entry name" value="2Fe-2S ferredoxin-like"/>
    <property type="match status" value="1"/>
</dbReference>
<dbReference type="CDD" id="cd00207">
    <property type="entry name" value="fer2"/>
    <property type="match status" value="1"/>
</dbReference>
<keyword evidence="9" id="KW-0150">Chloroplast</keyword>
<reference evidence="12 13" key="2">
    <citation type="journal article" date="2017" name="Nature">
        <title>The Apostasia genome and the evolution of orchids.</title>
        <authorList>
            <person name="Zhang G.Q."/>
            <person name="Liu K.W."/>
            <person name="Li Z."/>
            <person name="Lohaus R."/>
            <person name="Hsiao Y.Y."/>
            <person name="Niu S.C."/>
            <person name="Wang J.Y."/>
            <person name="Lin Y.C."/>
            <person name="Xu Q."/>
            <person name="Chen L.J."/>
            <person name="Yoshida K."/>
            <person name="Fujiwara S."/>
            <person name="Wang Z.W."/>
            <person name="Zhang Y.Q."/>
            <person name="Mitsuda N."/>
            <person name="Wang M."/>
            <person name="Liu G.H."/>
            <person name="Pecoraro L."/>
            <person name="Huang H.X."/>
            <person name="Xiao X.J."/>
            <person name="Lin M."/>
            <person name="Wu X.Y."/>
            <person name="Wu W.L."/>
            <person name="Chen Y.Y."/>
            <person name="Chang S.B."/>
            <person name="Sakamoto S."/>
            <person name="Ohme-Takagi M."/>
            <person name="Yagi M."/>
            <person name="Zeng S.J."/>
            <person name="Shen C.Y."/>
            <person name="Yeh C.M."/>
            <person name="Luo Y.B."/>
            <person name="Tsai W.C."/>
            <person name="Van de Peer Y."/>
            <person name="Liu Z.J."/>
        </authorList>
    </citation>
    <scope>NUCLEOTIDE SEQUENCE [LARGE SCALE GENOMIC DNA]</scope>
    <source>
        <tissue evidence="12">The whole plant</tissue>
    </source>
</reference>
<sequence length="147" mass="16085">MAASLSLHPPSILRHSTSSPQSLGFSGRQRAASLFRLKANEINGGRVRAMATYYKVTLITPEQTVEIECPNDVYILDRAEEVGIDLPYSCRAGACSSCAGKLVEGKVDQSDVSFLDDDQMSEGWVLTCLAFPKSDVTIKTHMEEELN</sequence>
<evidence type="ECO:0000313" key="12">
    <source>
        <dbReference type="EMBL" id="PKU66218.1"/>
    </source>
</evidence>
<dbReference type="FunFam" id="3.10.20.30:FF:000014">
    <property type="entry name" value="Ferredoxin"/>
    <property type="match status" value="1"/>
</dbReference>
<dbReference type="InterPro" id="IPR012675">
    <property type="entry name" value="Beta-grasp_dom_sf"/>
</dbReference>
<dbReference type="PROSITE" id="PS51085">
    <property type="entry name" value="2FE2S_FER_2"/>
    <property type="match status" value="1"/>
</dbReference>
<feature type="domain" description="2Fe-2S ferredoxin-type" evidence="11">
    <location>
        <begin position="54"/>
        <end position="144"/>
    </location>
</feature>
<keyword evidence="4 9" id="KW-0001">2Fe-2S</keyword>
<dbReference type="InterPro" id="IPR006058">
    <property type="entry name" value="2Fe2S_fd_BS"/>
</dbReference>
<feature type="region of interest" description="Disordered" evidence="10">
    <location>
        <begin position="1"/>
        <end position="25"/>
    </location>
</feature>
<dbReference type="InterPro" id="IPR001041">
    <property type="entry name" value="2Fe-2S_ferredoxin-type"/>
</dbReference>